<keyword evidence="1" id="KW-1185">Reference proteome</keyword>
<evidence type="ECO:0000313" key="2">
    <source>
        <dbReference type="WBParaSite" id="nRc.2.0.1.t29147-RA"/>
    </source>
</evidence>
<protein>
    <submittedName>
        <fullName evidence="2">Uncharacterized protein</fullName>
    </submittedName>
</protein>
<dbReference type="AlphaFoldDB" id="A0A915JTK2"/>
<reference evidence="2" key="1">
    <citation type="submission" date="2022-11" db="UniProtKB">
        <authorList>
            <consortium name="WormBaseParasite"/>
        </authorList>
    </citation>
    <scope>IDENTIFICATION</scope>
</reference>
<dbReference type="Proteomes" id="UP000887565">
    <property type="component" value="Unplaced"/>
</dbReference>
<sequence length="155" mass="17069">MRNRVGAAPTHSSTKPSTVALYQIVFVEAELDFAVLKNVVLSFAVLDTRLNKADLNSCSNSADGLNNKADVDCFNNGKTLKNIKMDSNNEQIGSAICQPKYCINIVLIITPTDPNVSAKTCKNTPEKSNYTSKFTLHICIMRMSVMRMTMAGCRR</sequence>
<organism evidence="1 2">
    <name type="scientific">Romanomermis culicivorax</name>
    <name type="common">Nematode worm</name>
    <dbReference type="NCBI Taxonomy" id="13658"/>
    <lineage>
        <taxon>Eukaryota</taxon>
        <taxon>Metazoa</taxon>
        <taxon>Ecdysozoa</taxon>
        <taxon>Nematoda</taxon>
        <taxon>Enoplea</taxon>
        <taxon>Dorylaimia</taxon>
        <taxon>Mermithida</taxon>
        <taxon>Mermithoidea</taxon>
        <taxon>Mermithidae</taxon>
        <taxon>Romanomermis</taxon>
    </lineage>
</organism>
<dbReference type="WBParaSite" id="nRc.2.0.1.t29147-RA">
    <property type="protein sequence ID" value="nRc.2.0.1.t29147-RA"/>
    <property type="gene ID" value="nRc.2.0.1.g29147"/>
</dbReference>
<evidence type="ECO:0000313" key="1">
    <source>
        <dbReference type="Proteomes" id="UP000887565"/>
    </source>
</evidence>
<accession>A0A915JTK2</accession>
<proteinExistence type="predicted"/>
<name>A0A915JTK2_ROMCU</name>